<dbReference type="Proteomes" id="UP000001640">
    <property type="component" value="Chromosome 2"/>
</dbReference>
<evidence type="ECO:0000313" key="1">
    <source>
        <dbReference type="EMBL" id="CCC68704.1"/>
    </source>
</evidence>
<gene>
    <name evidence="1" type="primary">NCAS0B06200</name>
    <name evidence="1" type="ordered locus">NCAS_0B06200</name>
</gene>
<dbReference type="HOGENOM" id="CLU_130042_0_0_1"/>
<name>G0V9T7_NAUCA</name>
<evidence type="ECO:0000313" key="2">
    <source>
        <dbReference type="Proteomes" id="UP000001640"/>
    </source>
</evidence>
<reference evidence="1 2" key="1">
    <citation type="journal article" date="2011" name="Proc. Natl. Acad. Sci. U.S.A.">
        <title>Evolutionary erosion of yeast sex chromosomes by mating-type switching accidents.</title>
        <authorList>
            <person name="Gordon J.L."/>
            <person name="Armisen D."/>
            <person name="Proux-Wera E."/>
            <person name="Oheigeartaigh S.S."/>
            <person name="Byrne K.P."/>
            <person name="Wolfe K.H."/>
        </authorList>
    </citation>
    <scope>NUCLEOTIDE SEQUENCE [LARGE SCALE GENOMIC DNA]</scope>
    <source>
        <strain evidence="2">ATCC 76901 / BCRC 22586 / CBS 4309 / NBRC 1992 / NRRL Y-12630</strain>
    </source>
</reference>
<protein>
    <submittedName>
        <fullName evidence="1">Uncharacterized protein</fullName>
    </submittedName>
</protein>
<dbReference type="EMBL" id="HE576753">
    <property type="protein sequence ID" value="CCC68704.1"/>
    <property type="molecule type" value="Genomic_DNA"/>
</dbReference>
<dbReference type="GeneID" id="96902261"/>
<dbReference type="AlphaFoldDB" id="G0V9T7"/>
<reference key="2">
    <citation type="submission" date="2011-08" db="EMBL/GenBank/DDBJ databases">
        <title>Genome sequence of Naumovozyma castellii.</title>
        <authorList>
            <person name="Gordon J.L."/>
            <person name="Armisen D."/>
            <person name="Proux-Wera E."/>
            <person name="OhEigeartaigh S.S."/>
            <person name="Byrne K.P."/>
            <person name="Wolfe K.H."/>
        </authorList>
    </citation>
    <scope>NUCLEOTIDE SEQUENCE</scope>
    <source>
        <strain>Type strain:CBS 4309</strain>
    </source>
</reference>
<organism evidence="1 2">
    <name type="scientific">Naumovozyma castellii</name>
    <name type="common">Yeast</name>
    <name type="synonym">Saccharomyces castellii</name>
    <dbReference type="NCBI Taxonomy" id="27288"/>
    <lineage>
        <taxon>Eukaryota</taxon>
        <taxon>Fungi</taxon>
        <taxon>Dikarya</taxon>
        <taxon>Ascomycota</taxon>
        <taxon>Saccharomycotina</taxon>
        <taxon>Saccharomycetes</taxon>
        <taxon>Saccharomycetales</taxon>
        <taxon>Saccharomycetaceae</taxon>
        <taxon>Naumovozyma</taxon>
    </lineage>
</organism>
<accession>G0V9T7</accession>
<dbReference type="GO" id="GO:0005739">
    <property type="term" value="C:mitochondrion"/>
    <property type="evidence" value="ECO:0007669"/>
    <property type="project" value="EnsemblFungi"/>
</dbReference>
<dbReference type="InterPro" id="IPR019419">
    <property type="entry name" value="AIM19"/>
</dbReference>
<dbReference type="OMA" id="RYGRVWP"/>
<dbReference type="eggNOG" id="ENOG502S412">
    <property type="taxonomic scope" value="Eukaryota"/>
</dbReference>
<dbReference type="FunCoup" id="G0V9T7">
    <property type="interactions" value="54"/>
</dbReference>
<dbReference type="RefSeq" id="XP_003675075.1">
    <property type="nucleotide sequence ID" value="XM_003675027.1"/>
</dbReference>
<keyword evidence="2" id="KW-1185">Reference proteome</keyword>
<dbReference type="PANTHER" id="PTHR28177:SF1">
    <property type="entry name" value="ALTERED INHERITANCE OF MITOCHONDRIA PROTEIN 19, MITOCHONDRIAL"/>
    <property type="match status" value="1"/>
</dbReference>
<dbReference type="Pfam" id="PF10315">
    <property type="entry name" value="Aim19"/>
    <property type="match status" value="1"/>
</dbReference>
<proteinExistence type="predicted"/>
<dbReference type="InParanoid" id="G0V9T7"/>
<sequence>MSDKPIDTVDELASKTKPIAVNYWAQINDYTKTPYPAIINSALIFATPVLSPPIKAGIVASGSFLRSQKTSSVVGLTNKNVLLFGAAQALGAKMLSDGDIHNGSGFVAAWSTLFLIVNGKKSFKSLASARTWPLFLTIASLGNAIIYGRRFIASGFK</sequence>
<dbReference type="OrthoDB" id="5554402at2759"/>
<dbReference type="PANTHER" id="PTHR28177">
    <property type="entry name" value="ALTERED INHERITANCE OF MITOCHONDRIA PROTEIN 19, MITOCHONDRIAL"/>
    <property type="match status" value="1"/>
</dbReference>
<dbReference type="KEGG" id="ncs:NCAS_0B06200"/>